<dbReference type="Proteomes" id="UP000217696">
    <property type="component" value="Chromosome"/>
</dbReference>
<organism evidence="1 2">
    <name type="scientific">Aneurinibacillus soli</name>
    <dbReference type="NCBI Taxonomy" id="1500254"/>
    <lineage>
        <taxon>Bacteria</taxon>
        <taxon>Bacillati</taxon>
        <taxon>Bacillota</taxon>
        <taxon>Bacilli</taxon>
        <taxon>Bacillales</taxon>
        <taxon>Paenibacillaceae</taxon>
        <taxon>Aneurinibacillus group</taxon>
        <taxon>Aneurinibacillus</taxon>
    </lineage>
</organism>
<dbReference type="RefSeq" id="WP_096466506.1">
    <property type="nucleotide sequence ID" value="NZ_AP017312.1"/>
</dbReference>
<reference evidence="1 2" key="1">
    <citation type="submission" date="2015-12" db="EMBL/GenBank/DDBJ databases">
        <title>Genome sequence of Aneurinibacillus soli.</title>
        <authorList>
            <person name="Lee J.S."/>
            <person name="Lee K.C."/>
            <person name="Kim K.K."/>
            <person name="Lee B.W."/>
        </authorList>
    </citation>
    <scope>NUCLEOTIDE SEQUENCE [LARGE SCALE GENOMIC DNA]</scope>
    <source>
        <strain evidence="1 2">CB4</strain>
    </source>
</reference>
<dbReference type="InterPro" id="IPR025681">
    <property type="entry name" value="COOH-NH2_lig"/>
</dbReference>
<evidence type="ECO:0000313" key="2">
    <source>
        <dbReference type="Proteomes" id="UP000217696"/>
    </source>
</evidence>
<accession>A0A0U5BDI0</accession>
<dbReference type="Pfam" id="PF14395">
    <property type="entry name" value="COOH-NH2_lig"/>
    <property type="match status" value="1"/>
</dbReference>
<keyword evidence="2" id="KW-1185">Reference proteome</keyword>
<dbReference type="OrthoDB" id="2078085at2"/>
<proteinExistence type="predicted"/>
<gene>
    <name evidence="1" type="ORF">CB4_02974</name>
</gene>
<name>A0A0U5BDI0_9BACL</name>
<dbReference type="EMBL" id="AP017312">
    <property type="protein sequence ID" value="BAU28797.1"/>
    <property type="molecule type" value="Genomic_DNA"/>
</dbReference>
<protein>
    <submittedName>
        <fullName evidence="1">Uncharacterized protein</fullName>
    </submittedName>
</protein>
<dbReference type="KEGG" id="asoc:CB4_02974"/>
<dbReference type="AlphaFoldDB" id="A0A0U5BDI0"/>
<evidence type="ECO:0000313" key="1">
    <source>
        <dbReference type="EMBL" id="BAU28797.1"/>
    </source>
</evidence>
<sequence length="485" mass="54314">MTCFLLHQDEKEAALFASDFSWPSGTHLPAPWPAVTVQWGACGLSCQESHTTVLNGREAIENAADRAIWPGMLADAGIPTVHTVRGFTAKDASVRRYMAIVFQQEVLALYEASGHRLWLNNRVAGTEESYEEIALDVGQRTIRRLLSYAVRSVYSLGLDFGAVYAGVNAQGQLAVFAVEPTLPKVGKIKRKFQLAVEAFAADYTASCTRTVTLGADIEFVLRTPAGKTAMASHYFPRDGVVGCDRAWWRGDVTRRQFPLAELRPAPADTVQGLFRNVYRAMRRGIQLIGTSNLTWAAGGMPLRGYPIGGHIHFSEIACNARLLRALDMYVALPLLMLESEASRARRPKYGQLGDMRAQFHGGFEYRTLPSFIVSPRITRGVLALAHLIARVYRQLPLRCLFLIPELHHAFYAGQQEVLVPYVAELWEDLAVLPEYKEYEAYIAPFRELVTSREVWKEHADIRMAWKLPPFQPDIVVNRTHEPSVL</sequence>